<sequence>MMEKLLFFFVIGVDSTCEDIDAEVVCNGPLKPGAAYRFKLRILVWGINHLCVWFSFITPISYHPVVGVCVLQVYSISLTIVEQIGIKRFLEFHFGNLSMAEFHAIPPFTFL</sequence>
<organism evidence="1 2">
    <name type="scientific">Parascaris equorum</name>
    <name type="common">Equine roundworm</name>
    <dbReference type="NCBI Taxonomy" id="6256"/>
    <lineage>
        <taxon>Eukaryota</taxon>
        <taxon>Metazoa</taxon>
        <taxon>Ecdysozoa</taxon>
        <taxon>Nematoda</taxon>
        <taxon>Chromadorea</taxon>
        <taxon>Rhabditida</taxon>
        <taxon>Spirurina</taxon>
        <taxon>Ascaridomorpha</taxon>
        <taxon>Ascaridoidea</taxon>
        <taxon>Ascarididae</taxon>
        <taxon>Parascaris</taxon>
    </lineage>
</organism>
<evidence type="ECO:0000313" key="2">
    <source>
        <dbReference type="WBParaSite" id="PEQ_0000411101-mRNA-1"/>
    </source>
</evidence>
<keyword evidence="1" id="KW-1185">Reference proteome</keyword>
<reference evidence="2" key="1">
    <citation type="submission" date="2022-11" db="UniProtKB">
        <authorList>
            <consortium name="WormBaseParasite"/>
        </authorList>
    </citation>
    <scope>IDENTIFICATION</scope>
</reference>
<proteinExistence type="predicted"/>
<name>A0A914RBR0_PAREQ</name>
<protein>
    <submittedName>
        <fullName evidence="2">Uncharacterized protein</fullName>
    </submittedName>
</protein>
<dbReference type="WBParaSite" id="PEQ_0000411101-mRNA-1">
    <property type="protein sequence ID" value="PEQ_0000411101-mRNA-1"/>
    <property type="gene ID" value="PEQ_0000411101"/>
</dbReference>
<accession>A0A914RBR0</accession>
<dbReference type="Proteomes" id="UP000887564">
    <property type="component" value="Unplaced"/>
</dbReference>
<evidence type="ECO:0000313" key="1">
    <source>
        <dbReference type="Proteomes" id="UP000887564"/>
    </source>
</evidence>
<dbReference type="AlphaFoldDB" id="A0A914RBR0"/>